<feature type="transmembrane region" description="Helical" evidence="7">
    <location>
        <begin position="249"/>
        <end position="265"/>
    </location>
</feature>
<feature type="transmembrane region" description="Helical" evidence="7">
    <location>
        <begin position="156"/>
        <end position="178"/>
    </location>
</feature>
<feature type="transmembrane region" description="Helical" evidence="7">
    <location>
        <begin position="98"/>
        <end position="117"/>
    </location>
</feature>
<protein>
    <submittedName>
        <fullName evidence="9">Major Facilitator Superfamily protein</fullName>
    </submittedName>
</protein>
<feature type="transmembrane region" description="Helical" evidence="7">
    <location>
        <begin position="66"/>
        <end position="86"/>
    </location>
</feature>
<accession>W0V7N7</accession>
<feature type="transmembrane region" description="Helical" evidence="7">
    <location>
        <begin position="323"/>
        <end position="345"/>
    </location>
</feature>
<feature type="transmembrane region" description="Helical" evidence="7">
    <location>
        <begin position="123"/>
        <end position="144"/>
    </location>
</feature>
<keyword evidence="10" id="KW-1185">Reference proteome</keyword>
<dbReference type="AlphaFoldDB" id="W0V7N7"/>
<evidence type="ECO:0000259" key="8">
    <source>
        <dbReference type="PROSITE" id="PS50850"/>
    </source>
</evidence>
<feature type="transmembrane region" description="Helical" evidence="7">
    <location>
        <begin position="286"/>
        <end position="303"/>
    </location>
</feature>
<keyword evidence="3" id="KW-1003">Cell membrane</keyword>
<dbReference type="InterPro" id="IPR020846">
    <property type="entry name" value="MFS_dom"/>
</dbReference>
<evidence type="ECO:0000256" key="1">
    <source>
        <dbReference type="ARBA" id="ARBA00004651"/>
    </source>
</evidence>
<dbReference type="InterPro" id="IPR011701">
    <property type="entry name" value="MFS"/>
</dbReference>
<keyword evidence="5 7" id="KW-1133">Transmembrane helix</keyword>
<dbReference type="SUPFAM" id="SSF103473">
    <property type="entry name" value="MFS general substrate transporter"/>
    <property type="match status" value="1"/>
</dbReference>
<dbReference type="PANTHER" id="PTHR42718:SF47">
    <property type="entry name" value="METHYL VIOLOGEN RESISTANCE PROTEIN SMVA"/>
    <property type="match status" value="1"/>
</dbReference>
<evidence type="ECO:0000256" key="7">
    <source>
        <dbReference type="SAM" id="Phobius"/>
    </source>
</evidence>
<evidence type="ECO:0000256" key="6">
    <source>
        <dbReference type="ARBA" id="ARBA00023136"/>
    </source>
</evidence>
<evidence type="ECO:0000256" key="4">
    <source>
        <dbReference type="ARBA" id="ARBA00022692"/>
    </source>
</evidence>
<dbReference type="CDD" id="cd17321">
    <property type="entry name" value="MFS_MMR_MDR_like"/>
    <property type="match status" value="1"/>
</dbReference>
<feature type="transmembrane region" description="Helical" evidence="7">
    <location>
        <begin position="352"/>
        <end position="370"/>
    </location>
</feature>
<feature type="transmembrane region" description="Helical" evidence="7">
    <location>
        <begin position="30"/>
        <end position="54"/>
    </location>
</feature>
<dbReference type="STRING" id="1349767.GJA_2651"/>
<evidence type="ECO:0000313" key="9">
    <source>
        <dbReference type="EMBL" id="CDG83282.1"/>
    </source>
</evidence>
<dbReference type="Gene3D" id="1.20.1720.10">
    <property type="entry name" value="Multidrug resistance protein D"/>
    <property type="match status" value="1"/>
</dbReference>
<sequence length="532" mass="55724">MYSYSENTEYYMSRVPLHPAAHPPAAAQKWLILAIISSALLLIVIDMTVLYTALPRLTHDLGASASAKLWIVNAYPLVVSGLLPGFGTLGDKLGHKRLFIGGLAVFGIASLGAAYAPTAGLLIVARGFLAVGAAMMMPATLSIIRITFTDERERALAIGVWASVASGGAAFGPVLGGFLLEHFWWGSVFLINVPIVLLALVLGLIHMPYHPGQPQRRWDLLGSLHIMVGLIGITYAIKELSKRQPSPEAALVALLAGLLFMVLFVRRQRRRPDPLIDFRIFRERRFASAVGAALIAAAALVGMELVLSQRLQLVLDMSPLQAGLFFLPIPLASFVAGPLTGLLIPRIGSARVLWGSLLISGVGMGAYLLAYQSGNLMQMASLTVQGFGLGAAMTAASSAIMQNAPPGQEGMAASIEEVSFELGGAIGVTVLGSIMSGVYTASMTIPSAVHVTPLVRDSLDEALLAAAQLAPQAAAVLVTLGKTAFDHAFVAVLASATSILLLAALAVRLWSGAGGPATTRQSIPASGAVEQT</sequence>
<gene>
    <name evidence="9" type="ORF">GJA_2651</name>
</gene>
<evidence type="ECO:0000256" key="2">
    <source>
        <dbReference type="ARBA" id="ARBA00022448"/>
    </source>
</evidence>
<evidence type="ECO:0000256" key="3">
    <source>
        <dbReference type="ARBA" id="ARBA00022475"/>
    </source>
</evidence>
<keyword evidence="6 7" id="KW-0472">Membrane</keyword>
<dbReference type="eggNOG" id="COG0477">
    <property type="taxonomic scope" value="Bacteria"/>
</dbReference>
<feature type="transmembrane region" description="Helical" evidence="7">
    <location>
        <begin position="382"/>
        <end position="401"/>
    </location>
</feature>
<feature type="transmembrane region" description="Helical" evidence="7">
    <location>
        <begin position="422"/>
        <end position="442"/>
    </location>
</feature>
<dbReference type="Pfam" id="PF07690">
    <property type="entry name" value="MFS_1"/>
    <property type="match status" value="1"/>
</dbReference>
<dbReference type="KEGG" id="jag:GJA_2651"/>
<comment type="subcellular location">
    <subcellularLocation>
        <location evidence="1">Cell membrane</location>
        <topology evidence="1">Multi-pass membrane protein</topology>
    </subcellularLocation>
</comment>
<keyword evidence="4 7" id="KW-0812">Transmembrane</keyword>
<dbReference type="PANTHER" id="PTHR42718">
    <property type="entry name" value="MAJOR FACILITATOR SUPERFAMILY MULTIDRUG TRANSPORTER MFSC"/>
    <property type="match status" value="1"/>
</dbReference>
<evidence type="ECO:0000256" key="5">
    <source>
        <dbReference type="ARBA" id="ARBA00022989"/>
    </source>
</evidence>
<proteinExistence type="predicted"/>
<dbReference type="GO" id="GO:0022857">
    <property type="term" value="F:transmembrane transporter activity"/>
    <property type="evidence" value="ECO:0007669"/>
    <property type="project" value="InterPro"/>
</dbReference>
<dbReference type="PATRIC" id="fig|1349767.4.peg.4379"/>
<feature type="transmembrane region" description="Helical" evidence="7">
    <location>
        <begin position="184"/>
        <end position="206"/>
    </location>
</feature>
<dbReference type="HOGENOM" id="CLU_000960_28_2_4"/>
<reference evidence="9 10" key="1">
    <citation type="journal article" date="2015" name="Genome Announc.">
        <title>Genome Sequence of Mushroom Soft-Rot Pathogen Janthinobacterium agaricidamnosum.</title>
        <authorList>
            <person name="Graupner K."/>
            <person name="Lackner G."/>
            <person name="Hertweck C."/>
        </authorList>
    </citation>
    <scope>NUCLEOTIDE SEQUENCE [LARGE SCALE GENOMIC DNA]</scope>
    <source>
        <strain evidence="10">NBRC 102515 / DSM 9628</strain>
    </source>
</reference>
<dbReference type="Proteomes" id="UP000027604">
    <property type="component" value="Chromosome I"/>
</dbReference>
<dbReference type="InterPro" id="IPR036259">
    <property type="entry name" value="MFS_trans_sf"/>
</dbReference>
<dbReference type="GO" id="GO:0005886">
    <property type="term" value="C:plasma membrane"/>
    <property type="evidence" value="ECO:0007669"/>
    <property type="project" value="UniProtKB-SubCell"/>
</dbReference>
<feature type="transmembrane region" description="Helical" evidence="7">
    <location>
        <begin position="218"/>
        <end position="237"/>
    </location>
</feature>
<keyword evidence="2" id="KW-0813">Transport</keyword>
<dbReference type="EMBL" id="HG322949">
    <property type="protein sequence ID" value="CDG83282.1"/>
    <property type="molecule type" value="Genomic_DNA"/>
</dbReference>
<evidence type="ECO:0000313" key="10">
    <source>
        <dbReference type="Proteomes" id="UP000027604"/>
    </source>
</evidence>
<dbReference type="Gene3D" id="1.20.1250.20">
    <property type="entry name" value="MFS general substrate transporter like domains"/>
    <property type="match status" value="1"/>
</dbReference>
<name>W0V7N7_9BURK</name>
<feature type="transmembrane region" description="Helical" evidence="7">
    <location>
        <begin position="488"/>
        <end position="510"/>
    </location>
</feature>
<dbReference type="PROSITE" id="PS50850">
    <property type="entry name" value="MFS"/>
    <property type="match status" value="1"/>
</dbReference>
<organism evidence="9 10">
    <name type="scientific">Janthinobacterium agaricidamnosum NBRC 102515 = DSM 9628</name>
    <dbReference type="NCBI Taxonomy" id="1349767"/>
    <lineage>
        <taxon>Bacteria</taxon>
        <taxon>Pseudomonadati</taxon>
        <taxon>Pseudomonadota</taxon>
        <taxon>Betaproteobacteria</taxon>
        <taxon>Burkholderiales</taxon>
        <taxon>Oxalobacteraceae</taxon>
        <taxon>Janthinobacterium</taxon>
    </lineage>
</organism>
<feature type="domain" description="Major facilitator superfamily (MFS) profile" evidence="8">
    <location>
        <begin position="32"/>
        <end position="484"/>
    </location>
</feature>